<dbReference type="PANTHER" id="PTHR36920:SF1">
    <property type="entry name" value="OUTER MEMBRANE PROTEIN W"/>
    <property type="match status" value="1"/>
</dbReference>
<sequence length="197" mass="20704">MKITLLALLASAALAAPALAQSAGDMTLGFGLASVSPKSDNGTLAGAAATVDDSVRPSITFEYFLRDNLGLEVLGALPFKHSIYLNGGYAGETKQLPPTISVSYHFANTSKFTPFVGVGLNYTKFFETNSPLGDLKIDDSFGVAAHLGVDYAVSDKAALRLDLRYAKIGSDVHLNGANIGKVEIDPLVTGVSYVIKF</sequence>
<accession>A0ABV7IYA8</accession>
<dbReference type="PANTHER" id="PTHR36920">
    <property type="match status" value="1"/>
</dbReference>
<proteinExistence type="inferred from homology"/>
<feature type="signal peptide" evidence="2">
    <location>
        <begin position="1"/>
        <end position="20"/>
    </location>
</feature>
<organism evidence="3 4">
    <name type="scientific">Cypionkella sinensis</name>
    <dbReference type="NCBI Taxonomy" id="1756043"/>
    <lineage>
        <taxon>Bacteria</taxon>
        <taxon>Pseudomonadati</taxon>
        <taxon>Pseudomonadota</taxon>
        <taxon>Alphaproteobacteria</taxon>
        <taxon>Rhodobacterales</taxon>
        <taxon>Paracoccaceae</taxon>
        <taxon>Cypionkella</taxon>
    </lineage>
</organism>
<name>A0ABV7IYA8_9RHOB</name>
<dbReference type="InterPro" id="IPR005618">
    <property type="entry name" value="OMPW"/>
</dbReference>
<protein>
    <submittedName>
        <fullName evidence="3">OmpW family protein</fullName>
    </submittedName>
</protein>
<keyword evidence="4" id="KW-1185">Reference proteome</keyword>
<feature type="chain" id="PRO_5046751985" evidence="2">
    <location>
        <begin position="21"/>
        <end position="197"/>
    </location>
</feature>
<keyword evidence="2" id="KW-0732">Signal</keyword>
<gene>
    <name evidence="3" type="ORF">ACFOGH_10840</name>
</gene>
<dbReference type="Proteomes" id="UP001595547">
    <property type="component" value="Unassembled WGS sequence"/>
</dbReference>
<evidence type="ECO:0000256" key="2">
    <source>
        <dbReference type="SAM" id="SignalP"/>
    </source>
</evidence>
<evidence type="ECO:0000313" key="4">
    <source>
        <dbReference type="Proteomes" id="UP001595547"/>
    </source>
</evidence>
<evidence type="ECO:0000256" key="1">
    <source>
        <dbReference type="ARBA" id="ARBA00009330"/>
    </source>
</evidence>
<evidence type="ECO:0000313" key="3">
    <source>
        <dbReference type="EMBL" id="MFC3181486.1"/>
    </source>
</evidence>
<dbReference type="InterPro" id="IPR011250">
    <property type="entry name" value="OMP/PagP_B-barrel"/>
</dbReference>
<dbReference type="SUPFAM" id="SSF56925">
    <property type="entry name" value="OMPA-like"/>
    <property type="match status" value="1"/>
</dbReference>
<dbReference type="EMBL" id="JBHRTO010000001">
    <property type="protein sequence ID" value="MFC3181486.1"/>
    <property type="molecule type" value="Genomic_DNA"/>
</dbReference>
<comment type="caution">
    <text evidence="3">The sequence shown here is derived from an EMBL/GenBank/DDBJ whole genome shotgun (WGS) entry which is preliminary data.</text>
</comment>
<comment type="similarity">
    <text evidence="1">Belongs to the OmpW/AlkL family.</text>
</comment>
<dbReference type="Gene3D" id="2.40.160.20">
    <property type="match status" value="1"/>
</dbReference>
<dbReference type="Pfam" id="PF03922">
    <property type="entry name" value="OmpW"/>
    <property type="match status" value="1"/>
</dbReference>
<reference evidence="4" key="1">
    <citation type="journal article" date="2019" name="Int. J. Syst. Evol. Microbiol.">
        <title>The Global Catalogue of Microorganisms (GCM) 10K type strain sequencing project: providing services to taxonomists for standard genome sequencing and annotation.</title>
        <authorList>
            <consortium name="The Broad Institute Genomics Platform"/>
            <consortium name="The Broad Institute Genome Sequencing Center for Infectious Disease"/>
            <person name="Wu L."/>
            <person name="Ma J."/>
        </authorList>
    </citation>
    <scope>NUCLEOTIDE SEQUENCE [LARGE SCALE GENOMIC DNA]</scope>
    <source>
        <strain evidence="4">KCTC 52039</strain>
    </source>
</reference>
<dbReference type="RefSeq" id="WP_380073085.1">
    <property type="nucleotide sequence ID" value="NZ_JBHRTO010000001.1"/>
</dbReference>